<dbReference type="InterPro" id="IPR025187">
    <property type="entry name" value="DUF4112"/>
</dbReference>
<evidence type="ECO:0000313" key="4">
    <source>
        <dbReference type="Proteomes" id="UP001598130"/>
    </source>
</evidence>
<accession>A0ABW6CLX8</accession>
<evidence type="ECO:0000256" key="2">
    <source>
        <dbReference type="SAM" id="Phobius"/>
    </source>
</evidence>
<dbReference type="Proteomes" id="UP001598130">
    <property type="component" value="Unassembled WGS sequence"/>
</dbReference>
<reference evidence="3 4" key="1">
    <citation type="submission" date="2022-09" db="EMBL/GenBank/DDBJ databases">
        <title>New species of Phenylobacterium.</title>
        <authorList>
            <person name="Mieszkin S."/>
        </authorList>
    </citation>
    <scope>NUCLEOTIDE SEQUENCE [LARGE SCALE GENOMIC DNA]</scope>
    <source>
        <strain evidence="3 4">HK31-G</strain>
    </source>
</reference>
<feature type="transmembrane region" description="Helical" evidence="2">
    <location>
        <begin position="48"/>
        <end position="72"/>
    </location>
</feature>
<dbReference type="Pfam" id="PF13430">
    <property type="entry name" value="DUF4112"/>
    <property type="match status" value="1"/>
</dbReference>
<evidence type="ECO:0000256" key="1">
    <source>
        <dbReference type="SAM" id="MobiDB-lite"/>
    </source>
</evidence>
<name>A0ABW6CLX8_9CAUL</name>
<evidence type="ECO:0000313" key="3">
    <source>
        <dbReference type="EMBL" id="MFD3263111.1"/>
    </source>
</evidence>
<sequence>MAVSRDRAHQSWRAAERVKGLSDRLVGIGPFGIGLDGVLAWVPGLGTAYSLAAGGALILSGITGGASLATLLRMGAYLAADSMSSTVPVAGWAIDTLFPAHLMAAKALQKDIEKRHGPAEMPLGWGGKKKRARGGKLRNVTPRL</sequence>
<keyword evidence="2" id="KW-1133">Transmembrane helix</keyword>
<comment type="caution">
    <text evidence="3">The sequence shown here is derived from an EMBL/GenBank/DDBJ whole genome shotgun (WGS) entry which is preliminary data.</text>
</comment>
<proteinExistence type="predicted"/>
<keyword evidence="2" id="KW-0472">Membrane</keyword>
<gene>
    <name evidence="3" type="ORF">OCL97_03915</name>
</gene>
<keyword evidence="2" id="KW-0812">Transmembrane</keyword>
<feature type="region of interest" description="Disordered" evidence="1">
    <location>
        <begin position="119"/>
        <end position="144"/>
    </location>
</feature>
<dbReference type="EMBL" id="JAOTJD010000005">
    <property type="protein sequence ID" value="MFD3263111.1"/>
    <property type="molecule type" value="Genomic_DNA"/>
</dbReference>
<keyword evidence="4" id="KW-1185">Reference proteome</keyword>
<feature type="transmembrane region" description="Helical" evidence="2">
    <location>
        <begin position="21"/>
        <end position="42"/>
    </location>
</feature>
<protein>
    <submittedName>
        <fullName evidence="3">DUF4112 domain-containing protein</fullName>
    </submittedName>
</protein>
<feature type="compositionally biased region" description="Basic residues" evidence="1">
    <location>
        <begin position="127"/>
        <end position="136"/>
    </location>
</feature>
<organism evidence="3 4">
    <name type="scientific">Phenylobacterium ferrooxidans</name>
    <dbReference type="NCBI Taxonomy" id="2982689"/>
    <lineage>
        <taxon>Bacteria</taxon>
        <taxon>Pseudomonadati</taxon>
        <taxon>Pseudomonadota</taxon>
        <taxon>Alphaproteobacteria</taxon>
        <taxon>Caulobacterales</taxon>
        <taxon>Caulobacteraceae</taxon>
        <taxon>Phenylobacterium</taxon>
    </lineage>
</organism>